<reference evidence="1 2" key="1">
    <citation type="submission" date="2020-08" db="EMBL/GenBank/DDBJ databases">
        <title>Amycolatopsis sp. nov. DR6-1 isolated from Dendrobium heterocarpum.</title>
        <authorList>
            <person name="Tedsree N."/>
            <person name="Kuncharoen N."/>
            <person name="Likhitwitayawuid K."/>
            <person name="Tanasupawat S."/>
        </authorList>
    </citation>
    <scope>NUCLEOTIDE SEQUENCE [LARGE SCALE GENOMIC DNA]</scope>
    <source>
        <strain evidence="1 2">DR6-1</strain>
    </source>
</reference>
<name>A0A7W3VVA7_9PSEU</name>
<accession>A0A7W3VVA7</accession>
<dbReference type="AlphaFoldDB" id="A0A7W3VVA7"/>
<keyword evidence="2" id="KW-1185">Reference proteome</keyword>
<gene>
    <name evidence="1" type="ORF">H4281_11315</name>
</gene>
<proteinExistence type="predicted"/>
<sequence length="162" mass="17481">MTFVSAGYRAVRRTSELVSISECVAEVDDDWFRDLGLARQTGLHVLEVGFAPEEAAPIVREIVADGWDRETSVVVNRIEEGTRPSGELLGFELVGYDGGLWHTWHCLGGLVDDVRAATGVVPGRCGLIEGAAAARRAARWLTESGLGDPKVFDWAAAALFVP</sequence>
<organism evidence="1 2">
    <name type="scientific">Amycolatopsis dendrobii</name>
    <dbReference type="NCBI Taxonomy" id="2760662"/>
    <lineage>
        <taxon>Bacteria</taxon>
        <taxon>Bacillati</taxon>
        <taxon>Actinomycetota</taxon>
        <taxon>Actinomycetes</taxon>
        <taxon>Pseudonocardiales</taxon>
        <taxon>Pseudonocardiaceae</taxon>
        <taxon>Amycolatopsis</taxon>
    </lineage>
</organism>
<dbReference type="RefSeq" id="WP_182890807.1">
    <property type="nucleotide sequence ID" value="NZ_JACGZW010000003.1"/>
</dbReference>
<protein>
    <submittedName>
        <fullName evidence="1">Uncharacterized protein</fullName>
    </submittedName>
</protein>
<dbReference type="Proteomes" id="UP000526734">
    <property type="component" value="Unassembled WGS sequence"/>
</dbReference>
<evidence type="ECO:0000313" key="1">
    <source>
        <dbReference type="EMBL" id="MBB1153721.1"/>
    </source>
</evidence>
<evidence type="ECO:0000313" key="2">
    <source>
        <dbReference type="Proteomes" id="UP000526734"/>
    </source>
</evidence>
<comment type="caution">
    <text evidence="1">The sequence shown here is derived from an EMBL/GenBank/DDBJ whole genome shotgun (WGS) entry which is preliminary data.</text>
</comment>
<dbReference type="EMBL" id="JACGZW010000003">
    <property type="protein sequence ID" value="MBB1153721.1"/>
    <property type="molecule type" value="Genomic_DNA"/>
</dbReference>